<sequence length="187" mass="21765">MIEISPDYVLKSFGRFDETLTRPDQFKERVHELTVCFKNIGTIYLNSLGDDAKITGQEKRALIDDLEKLLVITVMLRRIDFTNGQSIIVIEKGNGHFRIQLRFVEHSIWELSGSISPEYKMKIGIFKTWFNEVLSEAIRNFLTSYGNSALDKEISMQEKEQIAKTLDLISIELVEMIVYIERFMKFT</sequence>
<reference evidence="1" key="1">
    <citation type="journal article" date="2019" name="PLoS Negl. Trop. Dis.">
        <title>Revisiting the worldwide diversity of Leptospira species in the environment.</title>
        <authorList>
            <person name="Vincent A.T."/>
            <person name="Schiettekatte O."/>
            <person name="Bourhy P."/>
            <person name="Veyrier F.J."/>
            <person name="Picardeau M."/>
        </authorList>
    </citation>
    <scope>NUCLEOTIDE SEQUENCE [LARGE SCALE GENOMIC DNA]</scope>
    <source>
        <strain evidence="1">201702476</strain>
    </source>
</reference>
<dbReference type="AlphaFoldDB" id="A0A4R9K6S6"/>
<comment type="caution">
    <text evidence="1">The sequence shown here is derived from an EMBL/GenBank/DDBJ whole genome shotgun (WGS) entry which is preliminary data.</text>
</comment>
<dbReference type="Proteomes" id="UP000297693">
    <property type="component" value="Unassembled WGS sequence"/>
</dbReference>
<dbReference type="OrthoDB" id="326471at2"/>
<proteinExistence type="predicted"/>
<name>A0A4R9K6S6_9LEPT</name>
<accession>A0A4R9K6S6</accession>
<gene>
    <name evidence="1" type="ORF">EHQ58_05865</name>
</gene>
<evidence type="ECO:0000313" key="2">
    <source>
        <dbReference type="Proteomes" id="UP000297693"/>
    </source>
</evidence>
<dbReference type="EMBL" id="RQGD01000020">
    <property type="protein sequence ID" value="TGL61301.1"/>
    <property type="molecule type" value="Genomic_DNA"/>
</dbReference>
<protein>
    <submittedName>
        <fullName evidence="1">Uncharacterized protein</fullName>
    </submittedName>
</protein>
<keyword evidence="2" id="KW-1185">Reference proteome</keyword>
<organism evidence="1 2">
    <name type="scientific">Leptospira ognonensis</name>
    <dbReference type="NCBI Taxonomy" id="2484945"/>
    <lineage>
        <taxon>Bacteria</taxon>
        <taxon>Pseudomonadati</taxon>
        <taxon>Spirochaetota</taxon>
        <taxon>Spirochaetia</taxon>
        <taxon>Leptospirales</taxon>
        <taxon>Leptospiraceae</taxon>
        <taxon>Leptospira</taxon>
    </lineage>
</organism>
<dbReference type="RefSeq" id="WP_135622941.1">
    <property type="nucleotide sequence ID" value="NZ_RQGD01000020.1"/>
</dbReference>
<evidence type="ECO:0000313" key="1">
    <source>
        <dbReference type="EMBL" id="TGL61301.1"/>
    </source>
</evidence>